<dbReference type="AlphaFoldDB" id="A0A7R9GXW6"/>
<organism evidence="1">
    <name type="scientific">Timema cristinae</name>
    <name type="common">Walking stick</name>
    <dbReference type="NCBI Taxonomy" id="61476"/>
    <lineage>
        <taxon>Eukaryota</taxon>
        <taxon>Metazoa</taxon>
        <taxon>Ecdysozoa</taxon>
        <taxon>Arthropoda</taxon>
        <taxon>Hexapoda</taxon>
        <taxon>Insecta</taxon>
        <taxon>Pterygota</taxon>
        <taxon>Neoptera</taxon>
        <taxon>Polyneoptera</taxon>
        <taxon>Phasmatodea</taxon>
        <taxon>Timematodea</taxon>
        <taxon>Timematoidea</taxon>
        <taxon>Timematidae</taxon>
        <taxon>Timema</taxon>
    </lineage>
</organism>
<evidence type="ECO:0000313" key="1">
    <source>
        <dbReference type="EMBL" id="CAD7400768.1"/>
    </source>
</evidence>
<reference evidence="1" key="1">
    <citation type="submission" date="2020-11" db="EMBL/GenBank/DDBJ databases">
        <authorList>
            <person name="Tran Van P."/>
        </authorList>
    </citation>
    <scope>NUCLEOTIDE SEQUENCE</scope>
</reference>
<dbReference type="EMBL" id="OC318143">
    <property type="protein sequence ID" value="CAD7400768.1"/>
    <property type="molecule type" value="Genomic_DNA"/>
</dbReference>
<accession>A0A7R9GXW6</accession>
<protein>
    <submittedName>
        <fullName evidence="1">Uncharacterized protein</fullName>
    </submittedName>
</protein>
<gene>
    <name evidence="1" type="ORF">TCEB3V08_LOCUS5684</name>
</gene>
<sequence length="79" mass="8671">MVSLRDLAPLHLWRAQHILQRVIQDYCILAVAGAADNAIRSVVLYDDLASISDFSAPVSFSGFRSGILAEGEKSVIWIL</sequence>
<name>A0A7R9GXW6_TIMCR</name>
<proteinExistence type="predicted"/>